<evidence type="ECO:0000256" key="6">
    <source>
        <dbReference type="ARBA" id="ARBA00022741"/>
    </source>
</evidence>
<feature type="domain" description="Nucleoside diphosphate kinase-like" evidence="14">
    <location>
        <begin position="2"/>
        <end position="139"/>
    </location>
</feature>
<dbReference type="PROSITE" id="PS51374">
    <property type="entry name" value="NDPK_LIKE"/>
    <property type="match status" value="1"/>
</dbReference>
<feature type="active site" description="Pros-phosphohistidine intermediate" evidence="11 12">
    <location>
        <position position="116"/>
    </location>
</feature>
<comment type="catalytic activity">
    <reaction evidence="11">
        <text>a 2'-deoxyribonucleoside 5'-diphosphate + ATP = a 2'-deoxyribonucleoside 5'-triphosphate + ADP</text>
        <dbReference type="Rhea" id="RHEA:44640"/>
        <dbReference type="ChEBI" id="CHEBI:30616"/>
        <dbReference type="ChEBI" id="CHEBI:61560"/>
        <dbReference type="ChEBI" id="CHEBI:73316"/>
        <dbReference type="ChEBI" id="CHEBI:456216"/>
        <dbReference type="EC" id="2.7.4.6"/>
    </reaction>
</comment>
<evidence type="ECO:0000259" key="14">
    <source>
        <dbReference type="SMART" id="SM00562"/>
    </source>
</evidence>
<dbReference type="Proteomes" id="UP000009374">
    <property type="component" value="Unassembled WGS sequence"/>
</dbReference>
<dbReference type="GO" id="GO:0046872">
    <property type="term" value="F:metal ion binding"/>
    <property type="evidence" value="ECO:0007669"/>
    <property type="project" value="UniProtKB-KW"/>
</dbReference>
<feature type="binding site" evidence="11 12">
    <location>
        <position position="113"/>
    </location>
    <ligand>
        <name>ATP</name>
        <dbReference type="ChEBI" id="CHEBI:30616"/>
    </ligand>
</feature>
<evidence type="ECO:0000256" key="1">
    <source>
        <dbReference type="ARBA" id="ARBA00001946"/>
    </source>
</evidence>
<dbReference type="AlphaFoldDB" id="C6HZS5"/>
<comment type="catalytic activity">
    <reaction evidence="11">
        <text>a ribonucleoside 5'-diphosphate + ATP = a ribonucleoside 5'-triphosphate + ADP</text>
        <dbReference type="Rhea" id="RHEA:18113"/>
        <dbReference type="ChEBI" id="CHEBI:30616"/>
        <dbReference type="ChEBI" id="CHEBI:57930"/>
        <dbReference type="ChEBI" id="CHEBI:61557"/>
        <dbReference type="ChEBI" id="CHEBI:456216"/>
        <dbReference type="EC" id="2.7.4.6"/>
    </reaction>
</comment>
<dbReference type="InterPro" id="IPR034907">
    <property type="entry name" value="NDK-like_dom"/>
</dbReference>
<keyword evidence="6 11" id="KW-0547">Nucleotide-binding</keyword>
<dbReference type="SMART" id="SM00562">
    <property type="entry name" value="NDK"/>
    <property type="match status" value="1"/>
</dbReference>
<dbReference type="HAMAP" id="MF_00451">
    <property type="entry name" value="NDP_kinase"/>
    <property type="match status" value="1"/>
</dbReference>
<feature type="binding site" evidence="11 12">
    <location>
        <position position="10"/>
    </location>
    <ligand>
        <name>ATP</name>
        <dbReference type="ChEBI" id="CHEBI:30616"/>
    </ligand>
</feature>
<reference evidence="15 16" key="1">
    <citation type="journal article" date="2009" name="Appl. Environ. Microbiol.">
        <title>Community genomic and proteomic analyses of chemoautotrophic iron-oxidizing "Leptospirillum rubarum" (Group II) and "Leptospirillum ferrodiazotrophum" (Group III) bacteria in acid mine drainage biofilms.</title>
        <authorList>
            <person name="Goltsman D.S."/>
            <person name="Denef V.J."/>
            <person name="Singer S.W."/>
            <person name="VerBerkmoes N.C."/>
            <person name="Lefsrud M."/>
            <person name="Mueller R.S."/>
            <person name="Dick G.J."/>
            <person name="Sun C.L."/>
            <person name="Wheeler K.E."/>
            <person name="Zemla A."/>
            <person name="Baker B.J."/>
            <person name="Hauser L."/>
            <person name="Land M."/>
            <person name="Shah M.B."/>
            <person name="Thelen M.P."/>
            <person name="Hettich R.L."/>
            <person name="Banfield J.F."/>
        </authorList>
    </citation>
    <scope>NUCLEOTIDE SEQUENCE [LARGE SCALE GENOMIC DNA]</scope>
</reference>
<evidence type="ECO:0000313" key="15">
    <source>
        <dbReference type="EMBL" id="EES51863.1"/>
    </source>
</evidence>
<comment type="similarity">
    <text evidence="2 11 12 13">Belongs to the NDK family.</text>
</comment>
<dbReference type="PANTHER" id="PTHR46161">
    <property type="entry name" value="NUCLEOSIDE DIPHOSPHATE KINASE"/>
    <property type="match status" value="1"/>
</dbReference>
<dbReference type="PANTHER" id="PTHR46161:SF3">
    <property type="entry name" value="NUCLEOSIDE DIPHOSPHATE KINASE DDB_G0292928-RELATED"/>
    <property type="match status" value="1"/>
</dbReference>
<evidence type="ECO:0000256" key="7">
    <source>
        <dbReference type="ARBA" id="ARBA00022777"/>
    </source>
</evidence>
<keyword evidence="3 11" id="KW-0597">Phosphoprotein</keyword>
<feature type="binding site" evidence="11 12">
    <location>
        <position position="58"/>
    </location>
    <ligand>
        <name>ATP</name>
        <dbReference type="ChEBI" id="CHEBI:30616"/>
    </ligand>
</feature>
<keyword evidence="5 11" id="KW-0479">Metal-binding</keyword>
<keyword evidence="4 11" id="KW-0808">Transferase</keyword>
<keyword evidence="10 11" id="KW-0546">Nucleotide metabolism</keyword>
<feature type="binding site" evidence="11 12">
    <location>
        <position position="92"/>
    </location>
    <ligand>
        <name>ATP</name>
        <dbReference type="ChEBI" id="CHEBI:30616"/>
    </ligand>
</feature>
<keyword evidence="8 11" id="KW-0067">ATP-binding</keyword>
<evidence type="ECO:0000256" key="9">
    <source>
        <dbReference type="ARBA" id="ARBA00022842"/>
    </source>
</evidence>
<evidence type="ECO:0000256" key="3">
    <source>
        <dbReference type="ARBA" id="ARBA00022553"/>
    </source>
</evidence>
<comment type="subunit">
    <text evidence="11">Homotetramer.</text>
</comment>
<dbReference type="Pfam" id="PF00334">
    <property type="entry name" value="NDK"/>
    <property type="match status" value="1"/>
</dbReference>
<evidence type="ECO:0000256" key="10">
    <source>
        <dbReference type="ARBA" id="ARBA00023080"/>
    </source>
</evidence>
<sequence length="139" mass="15537">MLEQTLAIVKPDAVRKKFTGAILARYEKEGFRIRAVKMRHLSKAEAEGFYAVHRERPFFRSLVDFMVSGPVVLVVLEKEGAILAHRTLMGATDPAKAEKDTLRAHFGESIECNAVHGSDSAETARFEIPYFFPTVELVG</sequence>
<evidence type="ECO:0000256" key="11">
    <source>
        <dbReference type="HAMAP-Rule" id="MF_00451"/>
    </source>
</evidence>
<dbReference type="SUPFAM" id="SSF54919">
    <property type="entry name" value="Nucleoside diphosphate kinase, NDK"/>
    <property type="match status" value="1"/>
</dbReference>
<dbReference type="NCBIfam" id="NF001908">
    <property type="entry name" value="PRK00668.1"/>
    <property type="match status" value="1"/>
</dbReference>
<evidence type="ECO:0000256" key="2">
    <source>
        <dbReference type="ARBA" id="ARBA00008142"/>
    </source>
</evidence>
<comment type="cofactor">
    <cofactor evidence="1 11">
        <name>Mg(2+)</name>
        <dbReference type="ChEBI" id="CHEBI:18420"/>
    </cofactor>
</comment>
<evidence type="ECO:0000256" key="8">
    <source>
        <dbReference type="ARBA" id="ARBA00022840"/>
    </source>
</evidence>
<keyword evidence="11" id="KW-0963">Cytoplasm</keyword>
<dbReference type="EMBL" id="GG693884">
    <property type="protein sequence ID" value="EES51863.1"/>
    <property type="molecule type" value="Genomic_DNA"/>
</dbReference>
<keyword evidence="9 11" id="KW-0460">Magnesium</keyword>
<feature type="binding site" evidence="11 12">
    <location>
        <position position="86"/>
    </location>
    <ligand>
        <name>ATP</name>
        <dbReference type="ChEBI" id="CHEBI:30616"/>
    </ligand>
</feature>
<evidence type="ECO:0000256" key="13">
    <source>
        <dbReference type="RuleBase" id="RU004011"/>
    </source>
</evidence>
<dbReference type="GO" id="GO:0006183">
    <property type="term" value="P:GTP biosynthetic process"/>
    <property type="evidence" value="ECO:0007669"/>
    <property type="project" value="UniProtKB-UniRule"/>
</dbReference>
<dbReference type="PRINTS" id="PR01243">
    <property type="entry name" value="NUCDPKINASE"/>
</dbReference>
<evidence type="ECO:0000256" key="5">
    <source>
        <dbReference type="ARBA" id="ARBA00022723"/>
    </source>
</evidence>
<dbReference type="GO" id="GO:0005524">
    <property type="term" value="F:ATP binding"/>
    <property type="evidence" value="ECO:0007669"/>
    <property type="project" value="UniProtKB-UniRule"/>
</dbReference>
<evidence type="ECO:0000256" key="4">
    <source>
        <dbReference type="ARBA" id="ARBA00022679"/>
    </source>
</evidence>
<dbReference type="GO" id="GO:0005737">
    <property type="term" value="C:cytoplasm"/>
    <property type="evidence" value="ECO:0007669"/>
    <property type="project" value="UniProtKB-SubCell"/>
</dbReference>
<dbReference type="GO" id="GO:0006228">
    <property type="term" value="P:UTP biosynthetic process"/>
    <property type="evidence" value="ECO:0007669"/>
    <property type="project" value="UniProtKB-UniRule"/>
</dbReference>
<dbReference type="FunFam" id="3.30.70.141:FF:000017">
    <property type="entry name" value="Nucleoside diphosphate kinase"/>
    <property type="match status" value="1"/>
</dbReference>
<protein>
    <recommendedName>
        <fullName evidence="11">Nucleoside diphosphate kinase</fullName>
        <shortName evidence="11">NDK</shortName>
        <shortName evidence="11">NDP kinase</shortName>
        <ecNumber evidence="11">2.7.4.6</ecNumber>
    </recommendedName>
    <alternativeName>
        <fullName evidence="11">Nucleoside-2-P kinase</fullName>
    </alternativeName>
</protein>
<evidence type="ECO:0000313" key="16">
    <source>
        <dbReference type="Proteomes" id="UP000009374"/>
    </source>
</evidence>
<dbReference type="EC" id="2.7.4.6" evidence="11"/>
<gene>
    <name evidence="11" type="primary">ndk</name>
    <name evidence="15" type="ORF">UBAL3_95450083</name>
</gene>
<dbReference type="InterPro" id="IPR036850">
    <property type="entry name" value="NDK-like_dom_sf"/>
</dbReference>
<evidence type="ECO:0000256" key="12">
    <source>
        <dbReference type="PROSITE-ProRule" id="PRU00706"/>
    </source>
</evidence>
<dbReference type="Gene3D" id="3.30.70.141">
    <property type="entry name" value="Nucleoside diphosphate kinase-like domain"/>
    <property type="match status" value="1"/>
</dbReference>
<comment type="function">
    <text evidence="11">Major role in the synthesis of nucleoside triphosphates other than ATP. The ATP gamma phosphate is transferred to the NDP beta phosphate via a ping-pong mechanism, using a phosphorylated active-site intermediate.</text>
</comment>
<comment type="subcellular location">
    <subcellularLocation>
        <location evidence="11">Cytoplasm</location>
    </subcellularLocation>
</comment>
<organism evidence="15 16">
    <name type="scientific">Leptospirillum ferrodiazotrophum</name>
    <dbReference type="NCBI Taxonomy" id="412449"/>
    <lineage>
        <taxon>Bacteria</taxon>
        <taxon>Pseudomonadati</taxon>
        <taxon>Nitrospirota</taxon>
        <taxon>Nitrospiria</taxon>
        <taxon>Nitrospirales</taxon>
        <taxon>Nitrospiraceae</taxon>
        <taxon>Leptospirillum</taxon>
    </lineage>
</organism>
<dbReference type="InterPro" id="IPR001564">
    <property type="entry name" value="Nucleoside_diP_kinase"/>
</dbReference>
<dbReference type="GO" id="GO:0004550">
    <property type="term" value="F:nucleoside diphosphate kinase activity"/>
    <property type="evidence" value="ECO:0007669"/>
    <property type="project" value="UniProtKB-UniRule"/>
</dbReference>
<keyword evidence="7 11" id="KW-0418">Kinase</keyword>
<dbReference type="GO" id="GO:0006241">
    <property type="term" value="P:CTP biosynthetic process"/>
    <property type="evidence" value="ECO:0007669"/>
    <property type="project" value="UniProtKB-UniRule"/>
</dbReference>
<keyword evidence="16" id="KW-1185">Reference proteome</keyword>
<feature type="binding site" evidence="11 12">
    <location>
        <position position="103"/>
    </location>
    <ligand>
        <name>ATP</name>
        <dbReference type="ChEBI" id="CHEBI:30616"/>
    </ligand>
</feature>
<name>C6HZS5_9BACT</name>
<proteinExistence type="inferred from homology"/>
<dbReference type="CDD" id="cd04413">
    <property type="entry name" value="NDPk_I"/>
    <property type="match status" value="1"/>
</dbReference>
<accession>C6HZS5</accession>